<name>A0A8K1G453_9PASS</name>
<evidence type="ECO:0000313" key="2">
    <source>
        <dbReference type="EMBL" id="TRZ11490.1"/>
    </source>
</evidence>
<feature type="non-terminal residue" evidence="2">
    <location>
        <position position="1"/>
    </location>
</feature>
<dbReference type="EMBL" id="SWJQ01000699">
    <property type="protein sequence ID" value="TRZ11490.1"/>
    <property type="molecule type" value="Genomic_DNA"/>
</dbReference>
<organism evidence="2 3">
    <name type="scientific">Zosterops borbonicus</name>
    <dbReference type="NCBI Taxonomy" id="364589"/>
    <lineage>
        <taxon>Eukaryota</taxon>
        <taxon>Metazoa</taxon>
        <taxon>Chordata</taxon>
        <taxon>Craniata</taxon>
        <taxon>Vertebrata</taxon>
        <taxon>Euteleostomi</taxon>
        <taxon>Archelosauria</taxon>
        <taxon>Archosauria</taxon>
        <taxon>Dinosauria</taxon>
        <taxon>Saurischia</taxon>
        <taxon>Theropoda</taxon>
        <taxon>Coelurosauria</taxon>
        <taxon>Aves</taxon>
        <taxon>Neognathae</taxon>
        <taxon>Neoaves</taxon>
        <taxon>Telluraves</taxon>
        <taxon>Australaves</taxon>
        <taxon>Passeriformes</taxon>
        <taxon>Sylvioidea</taxon>
        <taxon>Zosteropidae</taxon>
        <taxon>Zosterops</taxon>
    </lineage>
</organism>
<dbReference type="Proteomes" id="UP000796761">
    <property type="component" value="Unassembled WGS sequence"/>
</dbReference>
<evidence type="ECO:0000256" key="1">
    <source>
        <dbReference type="SAM" id="MobiDB-lite"/>
    </source>
</evidence>
<dbReference type="AlphaFoldDB" id="A0A8K1G453"/>
<accession>A0A8K1G453</accession>
<evidence type="ECO:0000313" key="3">
    <source>
        <dbReference type="Proteomes" id="UP000796761"/>
    </source>
</evidence>
<keyword evidence="3" id="KW-1185">Reference proteome</keyword>
<comment type="caution">
    <text evidence="2">The sequence shown here is derived from an EMBL/GenBank/DDBJ whole genome shotgun (WGS) entry which is preliminary data.</text>
</comment>
<feature type="non-terminal residue" evidence="2">
    <location>
        <position position="53"/>
    </location>
</feature>
<proteinExistence type="predicted"/>
<protein>
    <submittedName>
        <fullName evidence="2">Uncharacterized protein</fullName>
    </submittedName>
</protein>
<gene>
    <name evidence="2" type="ORF">HGM15179_015621</name>
</gene>
<feature type="region of interest" description="Disordered" evidence="1">
    <location>
        <begin position="1"/>
        <end position="24"/>
    </location>
</feature>
<sequence length="53" mass="6069">SDTVCFGGTHENKQGKRQKAQANPRMPCFAEAIKWRRQRFVGILAQHTQSQII</sequence>
<reference evidence="2" key="1">
    <citation type="submission" date="2019-04" db="EMBL/GenBank/DDBJ databases">
        <title>Genome assembly of Zosterops borbonicus 15179.</title>
        <authorList>
            <person name="Leroy T."/>
            <person name="Anselmetti Y."/>
            <person name="Tilak M.-K."/>
            <person name="Nabholz B."/>
        </authorList>
    </citation>
    <scope>NUCLEOTIDE SEQUENCE</scope>
    <source>
        <strain evidence="2">HGM_15179</strain>
        <tissue evidence="2">Muscle</tissue>
    </source>
</reference>